<evidence type="ECO:0000313" key="5">
    <source>
        <dbReference type="EMBL" id="KLO18882.1"/>
    </source>
</evidence>
<organism evidence="5 6">
    <name type="scientific">Schizopora paradoxa</name>
    <dbReference type="NCBI Taxonomy" id="27342"/>
    <lineage>
        <taxon>Eukaryota</taxon>
        <taxon>Fungi</taxon>
        <taxon>Dikarya</taxon>
        <taxon>Basidiomycota</taxon>
        <taxon>Agaricomycotina</taxon>
        <taxon>Agaricomycetes</taxon>
        <taxon>Hymenochaetales</taxon>
        <taxon>Schizoporaceae</taxon>
        <taxon>Schizopora</taxon>
    </lineage>
</organism>
<proteinExistence type="inferred from homology"/>
<protein>
    <submittedName>
        <fullName evidence="5">Nucleotidyltransferase</fullName>
    </submittedName>
</protein>
<evidence type="ECO:0000259" key="4">
    <source>
        <dbReference type="SMART" id="SM00483"/>
    </source>
</evidence>
<dbReference type="InterPro" id="IPR018944">
    <property type="entry name" value="DNA_pol_lambd_fingers_domain"/>
</dbReference>
<comment type="similarity">
    <text evidence="1">Belongs to the DNA polymerase type-X family.</text>
</comment>
<dbReference type="Pfam" id="PF14792">
    <property type="entry name" value="DNA_pol_B_palm"/>
    <property type="match status" value="1"/>
</dbReference>
<keyword evidence="2 5" id="KW-0808">Transferase</keyword>
<dbReference type="InterPro" id="IPR043519">
    <property type="entry name" value="NT_sf"/>
</dbReference>
<dbReference type="SMART" id="SM00483">
    <property type="entry name" value="POLXc"/>
    <property type="match status" value="1"/>
</dbReference>
<gene>
    <name evidence="5" type="ORF">SCHPADRAFT_865782</name>
</gene>
<dbReference type="SUPFAM" id="SSF81301">
    <property type="entry name" value="Nucleotidyltransferase"/>
    <property type="match status" value="1"/>
</dbReference>
<dbReference type="SUPFAM" id="SSF81585">
    <property type="entry name" value="PsbU/PolX domain-like"/>
    <property type="match status" value="1"/>
</dbReference>
<dbReference type="PANTHER" id="PTHR11276">
    <property type="entry name" value="DNA POLYMERASE TYPE-X FAMILY MEMBER"/>
    <property type="match status" value="1"/>
</dbReference>
<dbReference type="FunFam" id="1.10.150.110:FF:000005">
    <property type="entry name" value="DNA polymerase POL4"/>
    <property type="match status" value="1"/>
</dbReference>
<dbReference type="AlphaFoldDB" id="A0A0H2S450"/>
<dbReference type="Pfam" id="PF14716">
    <property type="entry name" value="HHH_8"/>
    <property type="match status" value="1"/>
</dbReference>
<dbReference type="PROSITE" id="PS00522">
    <property type="entry name" value="DNA_POLYMERASE_X"/>
    <property type="match status" value="1"/>
</dbReference>
<dbReference type="InterPro" id="IPR019843">
    <property type="entry name" value="DNA_pol-X_BS"/>
</dbReference>
<dbReference type="InterPro" id="IPR022312">
    <property type="entry name" value="DNA_pol_X"/>
</dbReference>
<dbReference type="InterPro" id="IPR037160">
    <property type="entry name" value="DNA_Pol_thumb_sf"/>
</dbReference>
<dbReference type="GO" id="GO:0003887">
    <property type="term" value="F:DNA-directed DNA polymerase activity"/>
    <property type="evidence" value="ECO:0007669"/>
    <property type="project" value="InterPro"/>
</dbReference>
<dbReference type="Gene3D" id="1.10.150.110">
    <property type="entry name" value="DNA polymerase beta, N-terminal domain-like"/>
    <property type="match status" value="1"/>
</dbReference>
<dbReference type="STRING" id="27342.A0A0H2S450"/>
<accession>A0A0H2S450</accession>
<evidence type="ECO:0000313" key="6">
    <source>
        <dbReference type="Proteomes" id="UP000053477"/>
    </source>
</evidence>
<dbReference type="GO" id="GO:0006303">
    <property type="term" value="P:double-strand break repair via nonhomologous end joining"/>
    <property type="evidence" value="ECO:0007669"/>
    <property type="project" value="TreeGrafter"/>
</dbReference>
<dbReference type="Gene3D" id="3.30.210.10">
    <property type="entry name" value="DNA polymerase, thumb domain"/>
    <property type="match status" value="1"/>
</dbReference>
<keyword evidence="3" id="KW-0548">Nucleotidyltransferase</keyword>
<evidence type="ECO:0000256" key="2">
    <source>
        <dbReference type="ARBA" id="ARBA00022679"/>
    </source>
</evidence>
<dbReference type="FunCoup" id="A0A0H2S450">
    <property type="interactions" value="193"/>
</dbReference>
<evidence type="ECO:0000256" key="3">
    <source>
        <dbReference type="ARBA" id="ARBA00022695"/>
    </source>
</evidence>
<dbReference type="InterPro" id="IPR029398">
    <property type="entry name" value="PolB_thumb"/>
</dbReference>
<dbReference type="Gene3D" id="1.10.150.20">
    <property type="entry name" value="5' to 3' exonuclease, C-terminal subdomain"/>
    <property type="match status" value="1"/>
</dbReference>
<dbReference type="FunFam" id="3.30.210.10:FF:000005">
    <property type="entry name" value="DNA polymerase IV"/>
    <property type="match status" value="1"/>
</dbReference>
<dbReference type="InterPro" id="IPR027421">
    <property type="entry name" value="DNA_pol_lamdba_lyase_dom_sf"/>
</dbReference>
<dbReference type="Gene3D" id="3.30.460.10">
    <property type="entry name" value="Beta Polymerase, domain 2"/>
    <property type="match status" value="1"/>
</dbReference>
<dbReference type="GO" id="GO:0003677">
    <property type="term" value="F:DNA binding"/>
    <property type="evidence" value="ECO:0007669"/>
    <property type="project" value="InterPro"/>
</dbReference>
<dbReference type="InterPro" id="IPR010996">
    <property type="entry name" value="HHH_MUS81"/>
</dbReference>
<dbReference type="GO" id="GO:0005634">
    <property type="term" value="C:nucleus"/>
    <property type="evidence" value="ECO:0007669"/>
    <property type="project" value="TreeGrafter"/>
</dbReference>
<keyword evidence="6" id="KW-1185">Reference proteome</keyword>
<dbReference type="PANTHER" id="PTHR11276:SF42">
    <property type="entry name" value="DNA POLYMERASE BETA"/>
    <property type="match status" value="1"/>
</dbReference>
<feature type="domain" description="DNA-directed DNA polymerase X" evidence="4">
    <location>
        <begin position="202"/>
        <end position="558"/>
    </location>
</feature>
<reference evidence="5 6" key="1">
    <citation type="submission" date="2015-04" db="EMBL/GenBank/DDBJ databases">
        <title>Complete genome sequence of Schizopora paradoxa KUC8140, a cosmopolitan wood degrader in East Asia.</title>
        <authorList>
            <consortium name="DOE Joint Genome Institute"/>
            <person name="Min B."/>
            <person name="Park H."/>
            <person name="Jang Y."/>
            <person name="Kim J.-J."/>
            <person name="Kim K.H."/>
            <person name="Pangilinan J."/>
            <person name="Lipzen A."/>
            <person name="Riley R."/>
            <person name="Grigoriev I.V."/>
            <person name="Spatafora J.W."/>
            <person name="Choi I.-G."/>
        </authorList>
    </citation>
    <scope>NUCLEOTIDE SEQUENCE [LARGE SCALE GENOMIC DNA]</scope>
    <source>
        <strain evidence="5 6">KUC8140</strain>
    </source>
</reference>
<name>A0A0H2S450_9AGAM</name>
<dbReference type="PRINTS" id="PR00869">
    <property type="entry name" value="DNAPOLX"/>
</dbReference>
<evidence type="ECO:0000256" key="1">
    <source>
        <dbReference type="ARBA" id="ARBA00008323"/>
    </source>
</evidence>
<dbReference type="GO" id="GO:0006284">
    <property type="term" value="P:base-excision repair"/>
    <property type="evidence" value="ECO:0007669"/>
    <property type="project" value="TreeGrafter"/>
</dbReference>
<dbReference type="Proteomes" id="UP000053477">
    <property type="component" value="Unassembled WGS sequence"/>
</dbReference>
<dbReference type="Pfam" id="PF10391">
    <property type="entry name" value="DNA_pol_lambd_f"/>
    <property type="match status" value="1"/>
</dbReference>
<dbReference type="OrthoDB" id="205514at2759"/>
<dbReference type="InterPro" id="IPR002054">
    <property type="entry name" value="DNA-dir_DNA_pol_X"/>
</dbReference>
<dbReference type="SUPFAM" id="SSF47802">
    <property type="entry name" value="DNA polymerase beta, N-terminal domain-like"/>
    <property type="match status" value="1"/>
</dbReference>
<dbReference type="Pfam" id="PF14791">
    <property type="entry name" value="DNA_pol_B_thumb"/>
    <property type="match status" value="1"/>
</dbReference>
<dbReference type="InParanoid" id="A0A0H2S450"/>
<dbReference type="InterPro" id="IPR028207">
    <property type="entry name" value="DNA_pol_B_palm_palm"/>
</dbReference>
<dbReference type="CDD" id="cd00141">
    <property type="entry name" value="NT_POLXc"/>
    <property type="match status" value="1"/>
</dbReference>
<sequence>MNSDDDESMDSPETSSSTTNSLKGIKIFILQAKINPEVMGALMDDAEGAGIKLVGRPEDAEIIVTEIRMRKRLERHMDWEVAKTKPLVTSAWLTSSAKAGYPFPCGEFAAVKDLAGETIRNCPDSTTCKGCAKCFSNSRSSSMQLTPDALSPPPNPLSPPTFSPATGVTLVSDSLAWDLERAKDKFDNSSRYACTRLCPLVCPNQGLVEELRVMKQARELEGEPRSVLAYSRAIAAIKSFPHRITSERQVTDLPYIGTKIGTMVADYIRTGHIPEAQAFSTSIRFRALKELTSVHGIGPLTARRLYDLGLRNITDLRNYYGVNPDNDSQDIESLTPDDIQDGKESEVGIKAVLRVYDDITTLIPRAEVEEIARCVYAELCVVQKGCAYTITGGYRRGKLMSNDVDIVFTHPTPMVDRGLCKKLVERLRSRRMVSHVMHLSSFRAPSALRKSQWDTLEKALTVFRLPPETKFYDGGKRIHRRVDLIFAPVEVYWCAVIGWTGSTMFERDLRQWTKDKRGWKFDSTGIVKLSNSEPVLATSERHVFELCGLEWIDPTMRNAD</sequence>
<dbReference type="EMBL" id="KQ085890">
    <property type="protein sequence ID" value="KLO18882.1"/>
    <property type="molecule type" value="Genomic_DNA"/>
</dbReference>